<organism evidence="4 5">
    <name type="scientific">Anaeromicrobium sediminis</name>
    <dbReference type="NCBI Taxonomy" id="1478221"/>
    <lineage>
        <taxon>Bacteria</taxon>
        <taxon>Bacillati</taxon>
        <taxon>Bacillota</taxon>
        <taxon>Clostridia</taxon>
        <taxon>Peptostreptococcales</taxon>
        <taxon>Thermotaleaceae</taxon>
        <taxon>Anaeromicrobium</taxon>
    </lineage>
</organism>
<dbReference type="Gene3D" id="3.90.320.10">
    <property type="match status" value="1"/>
</dbReference>
<evidence type="ECO:0000313" key="5">
    <source>
        <dbReference type="Proteomes" id="UP000216024"/>
    </source>
</evidence>
<dbReference type="Pfam" id="PF09588">
    <property type="entry name" value="YqaJ"/>
    <property type="match status" value="1"/>
</dbReference>
<dbReference type="InterPro" id="IPR011604">
    <property type="entry name" value="PDDEXK-like_dom_sf"/>
</dbReference>
<feature type="coiled-coil region" evidence="2">
    <location>
        <begin position="228"/>
        <end position="262"/>
    </location>
</feature>
<dbReference type="EMBL" id="NIBG01000001">
    <property type="protein sequence ID" value="PAB61340.1"/>
    <property type="molecule type" value="Genomic_DNA"/>
</dbReference>
<dbReference type="PANTHER" id="PTHR46609">
    <property type="entry name" value="EXONUCLEASE, PHAGE-TYPE/RECB, C-TERMINAL DOMAIN-CONTAINING PROTEIN"/>
    <property type="match status" value="1"/>
</dbReference>
<dbReference type="AlphaFoldDB" id="A0A267MRH3"/>
<dbReference type="RefSeq" id="WP_095130664.1">
    <property type="nucleotide sequence ID" value="NZ_NIBG01000001.1"/>
</dbReference>
<dbReference type="InterPro" id="IPR017482">
    <property type="entry name" value="Lambda-type_endonuclease"/>
</dbReference>
<evidence type="ECO:0000259" key="3">
    <source>
        <dbReference type="Pfam" id="PF09588"/>
    </source>
</evidence>
<comment type="caution">
    <text evidence="4">The sequence shown here is derived from an EMBL/GenBank/DDBJ whole genome shotgun (WGS) entry which is preliminary data.</text>
</comment>
<dbReference type="OrthoDB" id="46225at2"/>
<proteinExistence type="predicted"/>
<name>A0A267MRH3_9FIRM</name>
<feature type="domain" description="YqaJ viral recombinase" evidence="3">
    <location>
        <begin position="16"/>
        <end position="150"/>
    </location>
</feature>
<evidence type="ECO:0000256" key="2">
    <source>
        <dbReference type="SAM" id="Coils"/>
    </source>
</evidence>
<dbReference type="InterPro" id="IPR051703">
    <property type="entry name" value="NF-kappa-B_Signaling_Reg"/>
</dbReference>
<keyword evidence="1" id="KW-0378">Hydrolase</keyword>
<sequence length="311" mass="36305">MQAKVLVNTLSMNHEEWLDQRSKGIGGSDAAAIAGLNPWKSPIGVYLDKTGQAESLNDNERMRIGRDLEDYVAQRFVEETGLKVRRRNAILQHPEYDFMLANIDRDIVGVKEGLECKTTNSYSKKDWEEDKIPIHYEIQCHHYMAVTGYDAWWIAVLIGNEKFVYKKIMRDEDVINHLMSIEKDFWLNNVISLEIPAPDGSKDADNILREMHQISNPKSSINLEGCEFISKLERLDELKEMLKKLETEKKQIEQEFQLEMGENELALVEDRKITWKTTKSNRFDSKKFKVDHPELYKEYAKESISRRFSIK</sequence>
<dbReference type="GO" id="GO:0016787">
    <property type="term" value="F:hydrolase activity"/>
    <property type="evidence" value="ECO:0007669"/>
    <property type="project" value="UniProtKB-KW"/>
</dbReference>
<keyword evidence="5" id="KW-1185">Reference proteome</keyword>
<protein>
    <recommendedName>
        <fullName evidence="3">YqaJ viral recombinase domain-containing protein</fullName>
    </recommendedName>
</protein>
<dbReference type="SUPFAM" id="SSF52980">
    <property type="entry name" value="Restriction endonuclease-like"/>
    <property type="match status" value="1"/>
</dbReference>
<keyword evidence="2" id="KW-0175">Coiled coil</keyword>
<dbReference type="InterPro" id="IPR011335">
    <property type="entry name" value="Restrct_endonuc-II-like"/>
</dbReference>
<gene>
    <name evidence="4" type="ORF">CCE28_02605</name>
</gene>
<reference evidence="4 5" key="1">
    <citation type="submission" date="2017-06" db="EMBL/GenBank/DDBJ databases">
        <title>Draft genome sequence of anaerobic fermentative bacterium Anaeromicrobium sediminis DY2726D isolated from West Pacific Ocean sediments.</title>
        <authorList>
            <person name="Zeng X."/>
        </authorList>
    </citation>
    <scope>NUCLEOTIDE SEQUENCE [LARGE SCALE GENOMIC DNA]</scope>
    <source>
        <strain evidence="4 5">DY2726D</strain>
    </source>
</reference>
<accession>A0A267MRH3</accession>
<dbReference type="NCBIfam" id="TIGR03033">
    <property type="entry name" value="phage_rel_nuc"/>
    <property type="match status" value="1"/>
</dbReference>
<evidence type="ECO:0000313" key="4">
    <source>
        <dbReference type="EMBL" id="PAB61340.1"/>
    </source>
</evidence>
<dbReference type="Proteomes" id="UP000216024">
    <property type="component" value="Unassembled WGS sequence"/>
</dbReference>
<dbReference type="PANTHER" id="PTHR46609:SF6">
    <property type="entry name" value="EXONUCLEASE, PHAGE-TYPE_RECB, C-TERMINAL DOMAIN-CONTAINING PROTEIN-RELATED"/>
    <property type="match status" value="1"/>
</dbReference>
<evidence type="ECO:0000256" key="1">
    <source>
        <dbReference type="ARBA" id="ARBA00022801"/>
    </source>
</evidence>
<dbReference type="InterPro" id="IPR019080">
    <property type="entry name" value="YqaJ_viral_recombinase"/>
</dbReference>